<dbReference type="AlphaFoldDB" id="A0A9D9H4Q0"/>
<name>A0A9D9H4Q0_9FIRM</name>
<dbReference type="EMBL" id="JADIMX010000104">
    <property type="protein sequence ID" value="MBO8434738.1"/>
    <property type="molecule type" value="Genomic_DNA"/>
</dbReference>
<gene>
    <name evidence="2" type="ORF">IAC55_05390</name>
</gene>
<evidence type="ECO:0000313" key="2">
    <source>
        <dbReference type="EMBL" id="MBO8434738.1"/>
    </source>
</evidence>
<accession>A0A9D9H4Q0</accession>
<reference evidence="2" key="1">
    <citation type="submission" date="2020-10" db="EMBL/GenBank/DDBJ databases">
        <authorList>
            <person name="Gilroy R."/>
        </authorList>
    </citation>
    <scope>NUCLEOTIDE SEQUENCE</scope>
    <source>
        <strain evidence="2">F6-4510</strain>
    </source>
</reference>
<protein>
    <submittedName>
        <fullName evidence="2">Uncharacterized protein</fullName>
    </submittedName>
</protein>
<feature type="region of interest" description="Disordered" evidence="1">
    <location>
        <begin position="1"/>
        <end position="53"/>
    </location>
</feature>
<organism evidence="2 3">
    <name type="scientific">Candidatus Fimicola merdigallinarum</name>
    <dbReference type="NCBI Taxonomy" id="2840819"/>
    <lineage>
        <taxon>Bacteria</taxon>
        <taxon>Bacillati</taxon>
        <taxon>Bacillota</taxon>
        <taxon>Clostridia</taxon>
        <taxon>Lachnospirales</taxon>
        <taxon>Lachnospiraceae</taxon>
        <taxon>Lachnospiraceae incertae sedis</taxon>
        <taxon>Candidatus Fimicola</taxon>
    </lineage>
</organism>
<feature type="compositionally biased region" description="Basic and acidic residues" evidence="1">
    <location>
        <begin position="1"/>
        <end position="34"/>
    </location>
</feature>
<evidence type="ECO:0000313" key="3">
    <source>
        <dbReference type="Proteomes" id="UP000823611"/>
    </source>
</evidence>
<reference evidence="2" key="2">
    <citation type="journal article" date="2021" name="PeerJ">
        <title>Extensive microbial diversity within the chicken gut microbiome revealed by metagenomics and culture.</title>
        <authorList>
            <person name="Gilroy R."/>
            <person name="Ravi A."/>
            <person name="Getino M."/>
            <person name="Pursley I."/>
            <person name="Horton D.L."/>
            <person name="Alikhan N.F."/>
            <person name="Baker D."/>
            <person name="Gharbi K."/>
            <person name="Hall N."/>
            <person name="Watson M."/>
            <person name="Adriaenssens E.M."/>
            <person name="Foster-Nyarko E."/>
            <person name="Jarju S."/>
            <person name="Secka A."/>
            <person name="Antonio M."/>
            <person name="Oren A."/>
            <person name="Chaudhuri R.R."/>
            <person name="La Ragione R."/>
            <person name="Hildebrand F."/>
            <person name="Pallen M.J."/>
        </authorList>
    </citation>
    <scope>NUCLEOTIDE SEQUENCE</scope>
    <source>
        <strain evidence="2">F6-4510</strain>
    </source>
</reference>
<comment type="caution">
    <text evidence="2">The sequence shown here is derived from an EMBL/GenBank/DDBJ whole genome shotgun (WGS) entry which is preliminary data.</text>
</comment>
<evidence type="ECO:0000256" key="1">
    <source>
        <dbReference type="SAM" id="MobiDB-lite"/>
    </source>
</evidence>
<sequence>MSKKESEFERYDRMKKLQREAEANKKRFNGDGDKKKGRPKMSGNNKSKHRLKSYMLDDEEDYYEYYK</sequence>
<proteinExistence type="predicted"/>
<dbReference type="Proteomes" id="UP000823611">
    <property type="component" value="Unassembled WGS sequence"/>
</dbReference>